<evidence type="ECO:0000256" key="3">
    <source>
        <dbReference type="SAM" id="MobiDB-lite"/>
    </source>
</evidence>
<dbReference type="PANTHER" id="PTHR12902:SF10">
    <property type="entry name" value="PROTEIN SCAR"/>
    <property type="match status" value="1"/>
</dbReference>
<dbReference type="Gene3D" id="6.10.280.150">
    <property type="match status" value="1"/>
</dbReference>
<name>M0XA45_HORVV</name>
<dbReference type="PaxDb" id="4513-MLOC_58282.1"/>
<proteinExistence type="inferred from homology"/>
<evidence type="ECO:0000313" key="5">
    <source>
        <dbReference type="Proteomes" id="UP000011116"/>
    </source>
</evidence>
<protein>
    <recommendedName>
        <fullName evidence="2">Protein SCAR</fullName>
    </recommendedName>
    <alternativeName>
        <fullName evidence="2">Protein WAVE</fullName>
    </alternativeName>
</protein>
<dbReference type="OrthoDB" id="1929108at2759"/>
<feature type="region of interest" description="Disordered" evidence="3">
    <location>
        <begin position="618"/>
        <end position="640"/>
    </location>
</feature>
<comment type="subcellular location">
    <subcellularLocation>
        <location evidence="2">Cytoplasm</location>
        <location evidence="2">Cytoskeleton</location>
    </subcellularLocation>
</comment>
<keyword evidence="2" id="KW-0009">Actin-binding</keyword>
<sequence length="1303" mass="143736">MPLSRHTVANEYSLGGRDLYKRADQHDPEAVLDGVATAGLVGLLRQLGDLAEFAAEVFHGLYDEVMTASARGHGLVLRVQQLEAELPLLEKDVCQRDYLYVASNRGVDWHANLRVDHGVVTTGDTPRFIMDSIKQCHGPPRLFMLDKYDIGGEGTCMKRYSDPAFFKTDSACSRMLQEGMRTERRPIRTMEIRPNLQNAEIFGPSDGANNGSRFKTDLSDEVLDEVPTRRQRLKHRQLNGTVFRSFRPQMQDLYEKSSPEEKTVSMDRSEVQISFTVSLDTNAEERDIMMDTSSSTGKSKEGYYATTRKRRSTSQETPSSCSDDRSAGSSKGYNSEVDIYVDALTTMGSEVGTDSEHRDHGGQGVFALAPSGKMCSDAQGAAVSRSSTFSKKEDSCSSDVASANRDEADHSEEDASVCVPEAKLVGGEHERTSSLEELFSQEKPVSCEHERTVSLEELLTGDMLLSESDTRELVTESNGNAIVSNATSDGTADATKRSKGNNVSAISFKKTASKRCVESMELFASKVGILPRKLSKKHDPFSDSLRNMAKQLLELKCDGTQDTDLYEFEVNGDGFNVECRKMAHPRVEIMEESFRKSISFDSPQDDVGSRECQLEVVDQESDHDVPTADSPQDSVPDENGFQHTDVYLTVITSPSPKEEEEEEEEGWAVVAPDEHSSAGIVDHASELIQEQTEDIHTEVFSENASDMSEDLKEIRICDEHVYAEDADGCSESEEYASDEEIAEKTGEHVAPDDVISSRISSKQSDDPCQVTPFTLTDADFAVASEGPENYIPEMEHVTLLETVVETGLPKGLTESVISSEAAGPDNEQCCLHPETSLPQDTVLGSCELLDQNEQLQLHSSSMMSAIPDPAVNTGEIHELHEEPPNPCNGISTEIFADQLAPDSRDLPLPSISSFDWMLNGLMNKSLNVVPAPSSNIIDNGSSEDTEEAPPLPPLPPMQWRATKLQTGSISLFAKSGRPPRPKPPVKHQENDNNFALVETNQESENAQEISRNNGFTSQKETAQARVCSETPKDLLPESDSQENNLQEGYRECDVQSSNLFFSSEVKCNTDVTSVGDDAHTMKPPELIVIPEEAWSELVDIKPILKQEEERKQQLINRVSNCSSIHASGLPTEKTTVDHERSDQKEELSAADSNTITDSEENKPNGLPCQDNIQSPDFSVQQEDSSNDMVKEFSSALEEELAKLPPHSVPEPPKYPLLQVISHDRSMLRKAPTLVQPSSKLSDEKNTVLDEIKNKTFNLKPVVAKRPNVMGGPRTNLQVAAILERANAIRQAVADDDDEDSWSE</sequence>
<dbReference type="Gramene" id="HORVU.MOREX.r3.4HG0383670.1">
    <property type="protein sequence ID" value="HORVU.MOREX.r3.4HG0383670.1"/>
    <property type="gene ID" value="HORVU.MOREX.r3.4HG0383670"/>
</dbReference>
<dbReference type="GO" id="GO:0071933">
    <property type="term" value="F:Arp2/3 complex binding"/>
    <property type="evidence" value="ECO:0000318"/>
    <property type="project" value="GO_Central"/>
</dbReference>
<feature type="region of interest" description="Disordered" evidence="3">
    <location>
        <begin position="1001"/>
        <end position="1047"/>
    </location>
</feature>
<feature type="compositionally biased region" description="Polar residues" evidence="3">
    <location>
        <begin position="1001"/>
        <end position="1021"/>
    </location>
</feature>
<evidence type="ECO:0000256" key="1">
    <source>
        <dbReference type="ARBA" id="ARBA00006993"/>
    </source>
</evidence>
<reference evidence="4" key="3">
    <citation type="submission" date="2022-01" db="UniProtKB">
        <authorList>
            <consortium name="EnsemblPlants"/>
        </authorList>
    </citation>
    <scope>IDENTIFICATION</scope>
    <source>
        <strain evidence="4">subsp. vulgare</strain>
    </source>
</reference>
<dbReference type="Gene3D" id="1.20.5.340">
    <property type="match status" value="1"/>
</dbReference>
<comment type="similarity">
    <text evidence="1 2">Belongs to the SCAR/WAVE family.</text>
</comment>
<dbReference type="RefSeq" id="XP_044981830.1">
    <property type="nucleotide sequence ID" value="XM_045125895.1"/>
</dbReference>
<dbReference type="GO" id="GO:0005856">
    <property type="term" value="C:cytoskeleton"/>
    <property type="evidence" value="ECO:0007669"/>
    <property type="project" value="UniProtKB-SubCell"/>
</dbReference>
<dbReference type="KEGG" id="hvg:123448867"/>
<comment type="function">
    <text evidence="2">Involved in regulation of actin and microtubule organization. Part of a WAVE complex that activates the Arp2/3 complex.</text>
</comment>
<dbReference type="GO" id="GO:0034237">
    <property type="term" value="F:protein kinase A regulatory subunit binding"/>
    <property type="evidence" value="ECO:0000318"/>
    <property type="project" value="GO_Central"/>
</dbReference>
<feature type="compositionally biased region" description="Polar residues" evidence="3">
    <location>
        <begin position="1170"/>
        <end position="1187"/>
    </location>
</feature>
<feature type="region of interest" description="Disordered" evidence="3">
    <location>
        <begin position="1124"/>
        <end position="1193"/>
    </location>
</feature>
<reference evidence="5" key="1">
    <citation type="journal article" date="2012" name="Nature">
        <title>A physical, genetic and functional sequence assembly of the barley genome.</title>
        <authorList>
            <consortium name="The International Barley Genome Sequencing Consortium"/>
            <person name="Mayer K.F."/>
            <person name="Waugh R."/>
            <person name="Brown J.W."/>
            <person name="Schulman A."/>
            <person name="Langridge P."/>
            <person name="Platzer M."/>
            <person name="Fincher G.B."/>
            <person name="Muehlbauer G.J."/>
            <person name="Sato K."/>
            <person name="Close T.J."/>
            <person name="Wise R.P."/>
            <person name="Stein N."/>
        </authorList>
    </citation>
    <scope>NUCLEOTIDE SEQUENCE [LARGE SCALE GENOMIC DNA]</scope>
    <source>
        <strain evidence="5">cv. Morex</strain>
    </source>
</reference>
<dbReference type="PANTHER" id="PTHR12902">
    <property type="entry name" value="WASP-1"/>
    <property type="match status" value="1"/>
</dbReference>
<gene>
    <name evidence="4" type="primary">LOC123448867</name>
</gene>
<dbReference type="InterPro" id="IPR028288">
    <property type="entry name" value="SCAR/WAVE_fam"/>
</dbReference>
<dbReference type="GO" id="GO:0003779">
    <property type="term" value="F:actin binding"/>
    <property type="evidence" value="ECO:0007669"/>
    <property type="project" value="UniProtKB-UniRule"/>
</dbReference>
<dbReference type="ExpressionAtlas" id="M0XA45">
    <property type="expression patterns" value="baseline and differential"/>
</dbReference>
<dbReference type="EnsemblPlants" id="HORVU.MOREX.r3.4HG0383670.1">
    <property type="protein sequence ID" value="HORVU.MOREX.r3.4HG0383670.1"/>
    <property type="gene ID" value="HORVU.MOREX.r3.4HG0383670"/>
</dbReference>
<dbReference type="GO" id="GO:0030036">
    <property type="term" value="P:actin cytoskeleton organization"/>
    <property type="evidence" value="ECO:0000318"/>
    <property type="project" value="GO_Central"/>
</dbReference>
<keyword evidence="5" id="KW-1185">Reference proteome</keyword>
<evidence type="ECO:0000313" key="4">
    <source>
        <dbReference type="EnsemblPlants" id="HORVU.MOREX.r3.4HG0383670.1"/>
    </source>
</evidence>
<dbReference type="eggNOG" id="KOG4206">
    <property type="taxonomic scope" value="Eukaryota"/>
</dbReference>
<keyword evidence="2" id="KW-0206">Cytoskeleton</keyword>
<feature type="region of interest" description="Disordered" evidence="3">
    <location>
        <begin position="284"/>
        <end position="334"/>
    </location>
</feature>
<organism evidence="4 5">
    <name type="scientific">Hordeum vulgare subsp. vulgare</name>
    <name type="common">Domesticated barley</name>
    <dbReference type="NCBI Taxonomy" id="112509"/>
    <lineage>
        <taxon>Eukaryota</taxon>
        <taxon>Viridiplantae</taxon>
        <taxon>Streptophyta</taxon>
        <taxon>Embryophyta</taxon>
        <taxon>Tracheophyta</taxon>
        <taxon>Spermatophyta</taxon>
        <taxon>Magnoliopsida</taxon>
        <taxon>Liliopsida</taxon>
        <taxon>Poales</taxon>
        <taxon>Poaceae</taxon>
        <taxon>BOP clade</taxon>
        <taxon>Pooideae</taxon>
        <taxon>Triticodae</taxon>
        <taxon>Triticeae</taxon>
        <taxon>Hordeinae</taxon>
        <taxon>Hordeum</taxon>
    </lineage>
</organism>
<evidence type="ECO:0000256" key="2">
    <source>
        <dbReference type="RuleBase" id="RU367034"/>
    </source>
</evidence>
<feature type="compositionally biased region" description="Basic and acidic residues" evidence="3">
    <location>
        <begin position="1134"/>
        <end position="1147"/>
    </location>
</feature>
<reference evidence="4" key="2">
    <citation type="submission" date="2020-10" db="EMBL/GenBank/DDBJ databases">
        <authorList>
            <person name="Scholz U."/>
            <person name="Mascher M."/>
            <person name="Fiebig A."/>
        </authorList>
    </citation>
    <scope>NUCLEOTIDE SEQUENCE [LARGE SCALE GENOMIC DNA]</scope>
    <source>
        <strain evidence="4">cv. Morex</strain>
    </source>
</reference>
<dbReference type="GO" id="GO:2000601">
    <property type="term" value="P:positive regulation of Arp2/3 complex-mediated actin nucleation"/>
    <property type="evidence" value="ECO:0000318"/>
    <property type="project" value="GO_Central"/>
</dbReference>
<dbReference type="GeneID" id="123448867"/>
<dbReference type="Proteomes" id="UP000011116">
    <property type="component" value="Chromosome 4H"/>
</dbReference>
<dbReference type="Gramene" id="HORVU.MOREX.r2.4HG0319080.1">
    <property type="protein sequence ID" value="HORVU.MOREX.r2.4HG0319080.1"/>
    <property type="gene ID" value="HORVU.MOREX.r2.4HG0319080"/>
</dbReference>
<keyword evidence="2" id="KW-0963">Cytoplasm</keyword>
<feature type="region of interest" description="Disordered" evidence="3">
    <location>
        <begin position="935"/>
        <end position="956"/>
    </location>
</feature>
<accession>M0XA45</accession>
<feature type="region of interest" description="Disordered" evidence="3">
    <location>
        <begin position="386"/>
        <end position="416"/>
    </location>
</feature>